<dbReference type="Proteomes" id="UP000744769">
    <property type="component" value="Unassembled WGS sequence"/>
</dbReference>
<protein>
    <submittedName>
        <fullName evidence="1">Uncharacterized protein</fullName>
    </submittedName>
</protein>
<reference evidence="1" key="1">
    <citation type="submission" date="2020-03" db="EMBL/GenBank/DDBJ databases">
        <title>Draft sequencing of Calidifontibacter sp. DB0510.</title>
        <authorList>
            <person name="Kim D.-U."/>
        </authorList>
    </citation>
    <scope>NUCLEOTIDE SEQUENCE</scope>
    <source>
        <strain evidence="1">DB0510</strain>
    </source>
</reference>
<sequence length="95" mass="10994">MSTAKREFVPGVGYVDVKPRKVVWRSRQRKAGSRGNVPFERVDAMRLSRKRIRRLGDRPVLVPRALRPGEVEVVPARDLLKRPQQQRVALVRSVR</sequence>
<comment type="caution">
    <text evidence="1">The sequence shown here is derived from an EMBL/GenBank/DDBJ whole genome shotgun (WGS) entry which is preliminary data.</text>
</comment>
<dbReference type="AlphaFoldDB" id="A0A967B0H0"/>
<accession>A0A967B0H0</accession>
<organism evidence="1 2">
    <name type="scientific">Metallococcus carri</name>
    <dbReference type="NCBI Taxonomy" id="1656884"/>
    <lineage>
        <taxon>Bacteria</taxon>
        <taxon>Bacillati</taxon>
        <taxon>Actinomycetota</taxon>
        <taxon>Actinomycetes</taxon>
        <taxon>Micrococcales</taxon>
        <taxon>Dermacoccaceae</taxon>
        <taxon>Metallococcus</taxon>
    </lineage>
</organism>
<proteinExistence type="predicted"/>
<dbReference type="EMBL" id="JAAOIV010000005">
    <property type="protein sequence ID" value="NHN55807.1"/>
    <property type="molecule type" value="Genomic_DNA"/>
</dbReference>
<dbReference type="RefSeq" id="WP_166195966.1">
    <property type="nucleotide sequence ID" value="NZ_JAAOIV010000005.1"/>
</dbReference>
<name>A0A967B0H0_9MICO</name>
<gene>
    <name evidence="1" type="ORF">G9U51_08455</name>
</gene>
<keyword evidence="2" id="KW-1185">Reference proteome</keyword>
<evidence type="ECO:0000313" key="1">
    <source>
        <dbReference type="EMBL" id="NHN55807.1"/>
    </source>
</evidence>
<evidence type="ECO:0000313" key="2">
    <source>
        <dbReference type="Proteomes" id="UP000744769"/>
    </source>
</evidence>